<proteinExistence type="predicted"/>
<dbReference type="GeneID" id="67183454"/>
<dbReference type="InterPro" id="IPR052511">
    <property type="entry name" value="ATP-dep_Helicase"/>
</dbReference>
<keyword evidence="6" id="KW-1185">Reference proteome</keyword>
<gene>
    <name evidence="5" type="ordered locus">Fbal_3239</name>
</gene>
<keyword evidence="2" id="KW-0067">ATP-binding</keyword>
<dbReference type="Proteomes" id="UP000006683">
    <property type="component" value="Chromosome"/>
</dbReference>
<reference evidence="5 6" key="1">
    <citation type="journal article" date="2010" name="Stand. Genomic Sci.">
        <title>Complete genome sequence of Ferrimonas balearica type strain (PAT).</title>
        <authorList>
            <person name="Nolan M."/>
            <person name="Sikorski J."/>
            <person name="Davenport K."/>
            <person name="Lucas S."/>
            <person name="Glavina Del Rio T."/>
            <person name="Tice H."/>
            <person name="Cheng J."/>
            <person name="Goodwin L."/>
            <person name="Pitluck S."/>
            <person name="Liolios K."/>
            <person name="Ivanova N."/>
            <person name="Mavromatis K."/>
            <person name="Ovchinnikova G."/>
            <person name="Pati A."/>
            <person name="Chen A."/>
            <person name="Palaniappan K."/>
            <person name="Land M."/>
            <person name="Hauser L."/>
            <person name="Chang Y."/>
            <person name="Jeffries C."/>
            <person name="Tapia R."/>
            <person name="Brettin T."/>
            <person name="Detter J."/>
            <person name="Han C."/>
            <person name="Yasawong M."/>
            <person name="Rohde M."/>
            <person name="Tindall B."/>
            <person name="Goker M."/>
            <person name="Woyke T."/>
            <person name="Bristow J."/>
            <person name="Eisen J."/>
            <person name="Markowitz V."/>
            <person name="Hugenholtz P."/>
            <person name="Kyrpides N."/>
            <person name="Klenk H."/>
            <person name="Lapidus A."/>
        </authorList>
    </citation>
    <scope>NUCLEOTIDE SEQUENCE [LARGE SCALE GENOMIC DNA]</scope>
    <source>
        <strain evidence="6">DSM 9799 / CCM 4581 / KCTC 23876 / PAT</strain>
    </source>
</reference>
<accession>E1SVY7</accession>
<dbReference type="InterPro" id="IPR027417">
    <property type="entry name" value="P-loop_NTPase"/>
</dbReference>
<dbReference type="Pfam" id="PF00271">
    <property type="entry name" value="Helicase_C"/>
    <property type="match status" value="1"/>
</dbReference>
<dbReference type="EMBL" id="CP002209">
    <property type="protein sequence ID" value="ADN77438.1"/>
    <property type="molecule type" value="Genomic_DNA"/>
</dbReference>
<dbReference type="STRING" id="550540.Fbal_3239"/>
<sequence>MKQVITQLLDELESREALLLTWGNSQGYFSEDEVLEAIEHIQKAGADSAEEAHEPYDVIDAMLDKGLFVSWTNADDEACYRTRMAESVRLFSTLRQQFPKHARGEAWKQAPTLVSDYRFLRRKRKYPRRDLSTTEVLDTLSKKPGLSAVERRLLGELLRHEHGFFDLARFQQQACDSVLRGVRRKGASGSIVCAGTGSGKTLAFYLPALTHIAGQLVANRGGHVQALAIYPRNELLKDQFIETWRQARKLDAVLAEQGKPKLRIGAYFGMAPTSKNSVFQSYMKKAWQRRQTGYACQYIPCPDEKCKGSMVWLDDDHGKGIERLCCDSCNKRIEPDEVALTRQSMEKHVPDLLFTTTEMLNRQMGNPNSRKLFGIGKQVTPPTLMLLDEVHTYSGVGGAQAGMLLRRWRHMARASPHFVGLSATLEQAPRFLASLVGLKEYQVAEVSPLEDEMEQEGAEYMLALRGDPASRSSLLSTTIQASMLAKRVMDNVQSPVSDGLYGTRNFVFTDDIDVINRLYFQLLDAEGRYSNGNINAKKNPLALLRQPVYGDQERFAYGQSWDLPLAIGHNLDENDRANVKRTSSQDAGVDQQAEVIVATASLEVGFNDPTVGAVIQHKAPRDNAQFLQRKGRAGRQRRMRPWTVVVLSDYGRDRMAFQCYEDLFDPELKARRLPVHNSYVLRIQAAFATMDWLSQRPGVASPIDWGGIWEDLSCPQGDAALSRRQTVLKEEILRLLREPAQALKLTDYLTDALGLELANPEHNKLIQSLLWQPPRAILTAFLPTVLRRLTTSWEKAGVKQNDNCRRNAPMPEFVPAALFSELCLPELMVRLPEADIEPGAPAPQMPILQGMRDFAPGRISKRFATESIRQRHWMVPEGFEPIAGDHVFPITDYCPVDRLEAMGVCQIDTAGGVKTIPCFRAYEVNTSTPPDEWNLQDTSQAFLNWHTEIRPPATRESAELPERNMWRQVFCGVEFFTHQQHRPVEVIRLATGSRAELKFKGDKDSAAINFEFQHEDQPASLAFSLWVDAVAFRCRMPEFHLDDLMKDEALLFGVRTARFIDEVRNDKTLTENVFLAGWLAESLLAGLCCEAVLSQCSLEQALQALRNGTAQVALQDIPACIFQTLPGTSGEQGEQDLQQNLRDLLGRDGVVEKLAQWAELLWQQPDAGWLEWLQQCFQTTLGAALQQTAMQLCQDADEQDVVLDLDPGPARREVLDDDEMEIWLSESTVGGGGIIERIQQVYFEDPRRFFELLDFNLRAGDYETMDNHVYQLLGVLQQDADMAASIQAMRTANDHQSQLQAQRDFLGALQQRGFLTSHSFMSAVNSRLLRPGSNQQSDRLLLQLQQDWRVEEARLGIELPQRVYAFTCSLSNHLDKLLPQAAAGQQDLQSWRFKVCNGLLWPRGHVIRDAWLSYYNPYAFAGTTERLLVRACVGSACEQVALSDDDWMTRCHSLLDKHGKCELVAKPEQDINLALAQLLVKPVDMYGLFFYPRVASIRREQHEICAQVEIAEAVQ</sequence>
<dbReference type="GO" id="GO:0016887">
    <property type="term" value="F:ATP hydrolysis activity"/>
    <property type="evidence" value="ECO:0007669"/>
    <property type="project" value="TreeGrafter"/>
</dbReference>
<evidence type="ECO:0000256" key="1">
    <source>
        <dbReference type="ARBA" id="ARBA00022741"/>
    </source>
</evidence>
<keyword evidence="5" id="KW-0378">Hydrolase</keyword>
<dbReference type="Pfam" id="PF00270">
    <property type="entry name" value="DEAD"/>
    <property type="match status" value="1"/>
</dbReference>
<evidence type="ECO:0000313" key="6">
    <source>
        <dbReference type="Proteomes" id="UP000006683"/>
    </source>
</evidence>
<evidence type="ECO:0000259" key="3">
    <source>
        <dbReference type="PROSITE" id="PS51192"/>
    </source>
</evidence>
<evidence type="ECO:0000259" key="4">
    <source>
        <dbReference type="PROSITE" id="PS51194"/>
    </source>
</evidence>
<feature type="domain" description="Helicase ATP-binding" evidence="3">
    <location>
        <begin position="181"/>
        <end position="443"/>
    </location>
</feature>
<evidence type="ECO:0000313" key="5">
    <source>
        <dbReference type="EMBL" id="ADN77438.1"/>
    </source>
</evidence>
<dbReference type="GO" id="GO:0003677">
    <property type="term" value="F:DNA binding"/>
    <property type="evidence" value="ECO:0007669"/>
    <property type="project" value="TreeGrafter"/>
</dbReference>
<dbReference type="OrthoDB" id="9815222at2"/>
<dbReference type="InterPro" id="IPR001650">
    <property type="entry name" value="Helicase_C-like"/>
</dbReference>
<dbReference type="eggNOG" id="COG1201">
    <property type="taxonomic scope" value="Bacteria"/>
</dbReference>
<dbReference type="KEGG" id="fbl:Fbal_3239"/>
<dbReference type="GO" id="GO:0005524">
    <property type="term" value="F:ATP binding"/>
    <property type="evidence" value="ECO:0007669"/>
    <property type="project" value="UniProtKB-KW"/>
</dbReference>
<dbReference type="Gene3D" id="3.40.50.300">
    <property type="entry name" value="P-loop containing nucleotide triphosphate hydrolases"/>
    <property type="match status" value="2"/>
</dbReference>
<dbReference type="InterPro" id="IPR014001">
    <property type="entry name" value="Helicase_ATP-bd"/>
</dbReference>
<dbReference type="PANTHER" id="PTHR47962">
    <property type="entry name" value="ATP-DEPENDENT HELICASE LHR-RELATED-RELATED"/>
    <property type="match status" value="1"/>
</dbReference>
<dbReference type="HOGENOM" id="CLU_249894_0_0_6"/>
<dbReference type="GO" id="GO:0004386">
    <property type="term" value="F:helicase activity"/>
    <property type="evidence" value="ECO:0007669"/>
    <property type="project" value="UniProtKB-KW"/>
</dbReference>
<evidence type="ECO:0000256" key="2">
    <source>
        <dbReference type="ARBA" id="ARBA00022840"/>
    </source>
</evidence>
<organism evidence="5 6">
    <name type="scientific">Ferrimonas balearica (strain DSM 9799 / CCM 4581 / KCTC 23876 / PAT)</name>
    <dbReference type="NCBI Taxonomy" id="550540"/>
    <lineage>
        <taxon>Bacteria</taxon>
        <taxon>Pseudomonadati</taxon>
        <taxon>Pseudomonadota</taxon>
        <taxon>Gammaproteobacteria</taxon>
        <taxon>Alteromonadales</taxon>
        <taxon>Ferrimonadaceae</taxon>
        <taxon>Ferrimonas</taxon>
    </lineage>
</organism>
<keyword evidence="1" id="KW-0547">Nucleotide-binding</keyword>
<dbReference type="RefSeq" id="WP_013346744.1">
    <property type="nucleotide sequence ID" value="NC_014541.1"/>
</dbReference>
<dbReference type="NCBIfam" id="NF041067">
    <property type="entry name" value="DpdJ"/>
    <property type="match status" value="1"/>
</dbReference>
<dbReference type="SUPFAM" id="SSF52540">
    <property type="entry name" value="P-loop containing nucleoside triphosphate hydrolases"/>
    <property type="match status" value="1"/>
</dbReference>
<dbReference type="PANTHER" id="PTHR47962:SF5">
    <property type="entry name" value="ATP-DEPENDENT HELICASE LHR-RELATED"/>
    <property type="match status" value="1"/>
</dbReference>
<feature type="domain" description="Helicase C-terminal" evidence="4">
    <location>
        <begin position="495"/>
        <end position="679"/>
    </location>
</feature>
<dbReference type="PROSITE" id="PS51192">
    <property type="entry name" value="HELICASE_ATP_BIND_1"/>
    <property type="match status" value="1"/>
</dbReference>
<protein>
    <submittedName>
        <fullName evidence="5">DEAD/DEAH box helicase domain protein</fullName>
    </submittedName>
</protein>
<dbReference type="SMART" id="SM00487">
    <property type="entry name" value="DEXDc"/>
    <property type="match status" value="1"/>
</dbReference>
<keyword evidence="5" id="KW-0347">Helicase</keyword>
<dbReference type="PROSITE" id="PS51194">
    <property type="entry name" value="HELICASE_CTER"/>
    <property type="match status" value="1"/>
</dbReference>
<name>E1SVY7_FERBD</name>
<dbReference type="InterPro" id="IPR011545">
    <property type="entry name" value="DEAD/DEAH_box_helicase_dom"/>
</dbReference>